<name>A0A0D8JBE4_9BACT</name>
<evidence type="ECO:0008006" key="3">
    <source>
        <dbReference type="Google" id="ProtNLM"/>
    </source>
</evidence>
<organism evidence="1 2">
    <name type="scientific">Draconibacterium sediminis</name>
    <dbReference type="NCBI Taxonomy" id="1544798"/>
    <lineage>
        <taxon>Bacteria</taxon>
        <taxon>Pseudomonadati</taxon>
        <taxon>Bacteroidota</taxon>
        <taxon>Bacteroidia</taxon>
        <taxon>Marinilabiliales</taxon>
        <taxon>Prolixibacteraceae</taxon>
        <taxon>Draconibacterium</taxon>
    </lineage>
</organism>
<protein>
    <recommendedName>
        <fullName evidence="3">DUF2541 domain-containing protein</fullName>
    </recommendedName>
</protein>
<dbReference type="STRING" id="1544798.LH29_01925"/>
<gene>
    <name evidence="1" type="ORF">LH29_01925</name>
</gene>
<evidence type="ECO:0000313" key="1">
    <source>
        <dbReference type="EMBL" id="KJF44295.1"/>
    </source>
</evidence>
<dbReference type="Proteomes" id="UP000032544">
    <property type="component" value="Unassembled WGS sequence"/>
</dbReference>
<sequence>MTKTDIKMEKKVVFIIAIIIAFAVQSMAQPGDDWIKLGEKNVAFKADKDKVTLTGKERNVSKIKITCVQGAVKIKKIHVKMSDGEKKEIDPAAGVLNKGMSTMNFDLPGKDNKLTDLELEYDSMGTIVTNKRAKVEIWGKKRKEDKKKD</sequence>
<reference evidence="1 2" key="1">
    <citation type="submission" date="2014-09" db="EMBL/GenBank/DDBJ databases">
        <title>Draft Genome Sequence of Draconibacterium sp. JN14CK-3.</title>
        <authorList>
            <person name="Dong C."/>
            <person name="Lai Q."/>
            <person name="Shao Z."/>
        </authorList>
    </citation>
    <scope>NUCLEOTIDE SEQUENCE [LARGE SCALE GENOMIC DNA]</scope>
    <source>
        <strain evidence="1 2">JN14CK-3</strain>
    </source>
</reference>
<evidence type="ECO:0000313" key="2">
    <source>
        <dbReference type="Proteomes" id="UP000032544"/>
    </source>
</evidence>
<dbReference type="PATRIC" id="fig|1544798.3.peg.401"/>
<dbReference type="AlphaFoldDB" id="A0A0D8JBE4"/>
<comment type="caution">
    <text evidence="1">The sequence shown here is derived from an EMBL/GenBank/DDBJ whole genome shotgun (WGS) entry which is preliminary data.</text>
</comment>
<dbReference type="EMBL" id="JRHC01000001">
    <property type="protein sequence ID" value="KJF44295.1"/>
    <property type="molecule type" value="Genomic_DNA"/>
</dbReference>
<accession>A0A0D8JBE4</accession>
<keyword evidence="2" id="KW-1185">Reference proteome</keyword>
<proteinExistence type="predicted"/>